<protein>
    <recommendedName>
        <fullName evidence="1">non-specific serine/threonine protein kinase</fullName>
        <ecNumber evidence="1">2.7.11.1</ecNumber>
    </recommendedName>
</protein>
<keyword evidence="2" id="KW-0723">Serine/threonine-protein kinase</keyword>
<feature type="binding site" evidence="7">
    <location>
        <position position="37"/>
    </location>
    <ligand>
        <name>ATP</name>
        <dbReference type="ChEBI" id="CHEBI:30616"/>
    </ligand>
</feature>
<dbReference type="CDD" id="cd14014">
    <property type="entry name" value="STKc_PknB_like"/>
    <property type="match status" value="1"/>
</dbReference>
<evidence type="ECO:0000256" key="5">
    <source>
        <dbReference type="ARBA" id="ARBA00022777"/>
    </source>
</evidence>
<accession>A0A4Y3WM25</accession>
<dbReference type="SUPFAM" id="SSF56112">
    <property type="entry name" value="Protein kinase-like (PK-like)"/>
    <property type="match status" value="1"/>
</dbReference>
<dbReference type="PROSITE" id="PS00107">
    <property type="entry name" value="PROTEIN_KINASE_ATP"/>
    <property type="match status" value="1"/>
</dbReference>
<dbReference type="EMBL" id="BJNG01000016">
    <property type="protein sequence ID" value="GEC19814.1"/>
    <property type="molecule type" value="Genomic_DNA"/>
</dbReference>
<evidence type="ECO:0000256" key="3">
    <source>
        <dbReference type="ARBA" id="ARBA00022679"/>
    </source>
</evidence>
<dbReference type="InterPro" id="IPR008271">
    <property type="entry name" value="Ser/Thr_kinase_AS"/>
</dbReference>
<evidence type="ECO:0000256" key="8">
    <source>
        <dbReference type="SAM" id="Phobius"/>
    </source>
</evidence>
<name>A0A4Y3WM25_9PSEU</name>
<evidence type="ECO:0000259" key="9">
    <source>
        <dbReference type="PROSITE" id="PS50011"/>
    </source>
</evidence>
<dbReference type="GO" id="GO:0005524">
    <property type="term" value="F:ATP binding"/>
    <property type="evidence" value="ECO:0007669"/>
    <property type="project" value="UniProtKB-UniRule"/>
</dbReference>
<evidence type="ECO:0000256" key="7">
    <source>
        <dbReference type="PROSITE-ProRule" id="PRU10141"/>
    </source>
</evidence>
<keyword evidence="8" id="KW-1133">Transmembrane helix</keyword>
<organism evidence="10 11">
    <name type="scientific">Pseudonocardia hydrocarbonoxydans</name>
    <dbReference type="NCBI Taxonomy" id="76726"/>
    <lineage>
        <taxon>Bacteria</taxon>
        <taxon>Bacillati</taxon>
        <taxon>Actinomycetota</taxon>
        <taxon>Actinomycetes</taxon>
        <taxon>Pseudonocardiales</taxon>
        <taxon>Pseudonocardiaceae</taxon>
        <taxon>Pseudonocardia</taxon>
    </lineage>
</organism>
<dbReference type="InterPro" id="IPR000719">
    <property type="entry name" value="Prot_kinase_dom"/>
</dbReference>
<feature type="domain" description="Protein kinase" evidence="9">
    <location>
        <begin position="8"/>
        <end position="273"/>
    </location>
</feature>
<dbReference type="FunFam" id="1.10.510.10:FF:000021">
    <property type="entry name" value="Serine/threonine protein kinase"/>
    <property type="match status" value="1"/>
</dbReference>
<sequence length="505" mass="53135">MGEMFGPYRLDGLLGQGGMGRVYRAFDTDQDRPVALKVLPEALSADPEYRQRFRREAKVASQLTDPHVVPIHRHGEIDGQLFLDMRLVDGDDLAHVLRRDGPLDAEAAVRMVEQVASALDAAHEAGLVHRDVKPANVFLTRRGRFAYLGDFGIARDATSSTLTATGTTLGTLDYMAPERFLGRDVDARADVYALACLLHEALTARKPFAGDELPALMNAHLNLAPPRPSTLRPSMLGPVPAGLDAVVARGMAKDPAQRFPTAGALAGAARAALSGPARAVRPETAAAHGTEPLRLDVPDGVGQVERWLVAPGQPYVAGTAVLVVRMRDGRSRTVADPRPGQLVAPGVGPGTVVRSGDALGSVHRVGYLAPAGLSGPLPRPGRRGLSTPAIIGIGVGALLHLLVLATVELNGILVLTWLSGIVFGTLALHHRFPRAWSGGRRVAMVVVAVPVVTVVVFLALVIAALPTGYSSDTPGNPAAGIAFTVVALVVYGLWAASLWFRPGAG</sequence>
<proteinExistence type="predicted"/>
<dbReference type="Pfam" id="PF00069">
    <property type="entry name" value="Pkinase"/>
    <property type="match status" value="1"/>
</dbReference>
<comment type="caution">
    <text evidence="10">The sequence shown here is derived from an EMBL/GenBank/DDBJ whole genome shotgun (WGS) entry which is preliminary data.</text>
</comment>
<feature type="transmembrane region" description="Helical" evidence="8">
    <location>
        <begin position="385"/>
        <end position="405"/>
    </location>
</feature>
<dbReference type="GO" id="GO:0004674">
    <property type="term" value="F:protein serine/threonine kinase activity"/>
    <property type="evidence" value="ECO:0007669"/>
    <property type="project" value="UniProtKB-KW"/>
</dbReference>
<feature type="transmembrane region" description="Helical" evidence="8">
    <location>
        <begin position="477"/>
        <end position="500"/>
    </location>
</feature>
<dbReference type="Gene3D" id="1.10.510.10">
    <property type="entry name" value="Transferase(Phosphotransferase) domain 1"/>
    <property type="match status" value="1"/>
</dbReference>
<keyword evidence="4 7" id="KW-0547">Nucleotide-binding</keyword>
<evidence type="ECO:0000256" key="1">
    <source>
        <dbReference type="ARBA" id="ARBA00012513"/>
    </source>
</evidence>
<dbReference type="InterPro" id="IPR017441">
    <property type="entry name" value="Protein_kinase_ATP_BS"/>
</dbReference>
<keyword evidence="3" id="KW-0808">Transferase</keyword>
<evidence type="ECO:0000313" key="11">
    <source>
        <dbReference type="Proteomes" id="UP000320338"/>
    </source>
</evidence>
<dbReference type="AlphaFoldDB" id="A0A4Y3WM25"/>
<dbReference type="PANTHER" id="PTHR43289:SF6">
    <property type="entry name" value="SERINE_THREONINE-PROTEIN KINASE NEKL-3"/>
    <property type="match status" value="1"/>
</dbReference>
<dbReference type="Gene3D" id="3.30.200.20">
    <property type="entry name" value="Phosphorylase Kinase, domain 1"/>
    <property type="match status" value="1"/>
</dbReference>
<dbReference type="PROSITE" id="PS00108">
    <property type="entry name" value="PROTEIN_KINASE_ST"/>
    <property type="match status" value="1"/>
</dbReference>
<evidence type="ECO:0000256" key="4">
    <source>
        <dbReference type="ARBA" id="ARBA00022741"/>
    </source>
</evidence>
<dbReference type="PANTHER" id="PTHR43289">
    <property type="entry name" value="MITOGEN-ACTIVATED PROTEIN KINASE KINASE KINASE 20-RELATED"/>
    <property type="match status" value="1"/>
</dbReference>
<keyword evidence="5" id="KW-0418">Kinase</keyword>
<evidence type="ECO:0000256" key="2">
    <source>
        <dbReference type="ARBA" id="ARBA00022527"/>
    </source>
</evidence>
<keyword evidence="11" id="KW-1185">Reference proteome</keyword>
<dbReference type="InterPro" id="IPR011009">
    <property type="entry name" value="Kinase-like_dom_sf"/>
</dbReference>
<keyword evidence="8" id="KW-0812">Transmembrane</keyword>
<feature type="transmembrane region" description="Helical" evidence="8">
    <location>
        <begin position="442"/>
        <end position="465"/>
    </location>
</feature>
<feature type="transmembrane region" description="Helical" evidence="8">
    <location>
        <begin position="411"/>
        <end position="430"/>
    </location>
</feature>
<reference evidence="10 11" key="1">
    <citation type="submission" date="2019-06" db="EMBL/GenBank/DDBJ databases">
        <title>Whole genome shotgun sequence of Pseudonocardia hydrocarbonoxydans NBRC 14498.</title>
        <authorList>
            <person name="Hosoyama A."/>
            <person name="Uohara A."/>
            <person name="Ohji S."/>
            <person name="Ichikawa N."/>
        </authorList>
    </citation>
    <scope>NUCLEOTIDE SEQUENCE [LARGE SCALE GENOMIC DNA]</scope>
    <source>
        <strain evidence="10 11">NBRC 14498</strain>
    </source>
</reference>
<keyword evidence="8" id="KW-0472">Membrane</keyword>
<dbReference type="SMART" id="SM00220">
    <property type="entry name" value="S_TKc"/>
    <property type="match status" value="1"/>
</dbReference>
<evidence type="ECO:0000313" key="10">
    <source>
        <dbReference type="EMBL" id="GEC19814.1"/>
    </source>
</evidence>
<dbReference type="PROSITE" id="PS50011">
    <property type="entry name" value="PROTEIN_KINASE_DOM"/>
    <property type="match status" value="1"/>
</dbReference>
<keyword evidence="6 7" id="KW-0067">ATP-binding</keyword>
<evidence type="ECO:0000256" key="6">
    <source>
        <dbReference type="ARBA" id="ARBA00022840"/>
    </source>
</evidence>
<dbReference type="Proteomes" id="UP000320338">
    <property type="component" value="Unassembled WGS sequence"/>
</dbReference>
<dbReference type="EC" id="2.7.11.1" evidence="1"/>
<gene>
    <name evidence="10" type="ORF">PHY01_20970</name>
</gene>